<dbReference type="STRING" id="937218.SAMN06297251_12036"/>
<accession>A0A1W2E344</accession>
<sequence length="223" mass="24212">MQDRDGQERGAAQNPNADNPSQASSETSVTTDSPASETAAAFTGVLKPLGILDKGVAMFEAAVLTVGILAMAVNSVANVIGRFIFGQSLYFSEELNQFLVILVTFAGVGFAARHGRHIRMSAIYDELPDKLRKALMVAIALITGAIMFLLAWYSFEYVYSVYGTGRIAPVTQVPIFLTLVWLPLGFMITGIQYVLTALVNLTRPDVYLSVTVVDSYEDTETQL</sequence>
<comment type="function">
    <text evidence="9">Part of the tripartite ATP-independent periplasmic (TRAP) transport system.</text>
</comment>
<evidence type="ECO:0000256" key="1">
    <source>
        <dbReference type="ARBA" id="ARBA00004429"/>
    </source>
</evidence>
<feature type="domain" description="Tripartite ATP-independent periplasmic transporters DctQ component" evidence="11">
    <location>
        <begin position="73"/>
        <end position="199"/>
    </location>
</feature>
<keyword evidence="7 9" id="KW-0472">Membrane</keyword>
<dbReference type="Pfam" id="PF04290">
    <property type="entry name" value="DctQ"/>
    <property type="match status" value="1"/>
</dbReference>
<dbReference type="PANTHER" id="PTHR35011:SF2">
    <property type="entry name" value="2,3-DIKETO-L-GULONATE TRAP TRANSPORTER SMALL PERMEASE PROTEIN YIAM"/>
    <property type="match status" value="1"/>
</dbReference>
<evidence type="ECO:0000256" key="3">
    <source>
        <dbReference type="ARBA" id="ARBA00022475"/>
    </source>
</evidence>
<dbReference type="InterPro" id="IPR007387">
    <property type="entry name" value="TRAP_DctQ"/>
</dbReference>
<feature type="transmembrane region" description="Helical" evidence="9">
    <location>
        <begin position="175"/>
        <end position="195"/>
    </location>
</feature>
<protein>
    <recommendedName>
        <fullName evidence="9">TRAP transporter small permease protein</fullName>
    </recommendedName>
</protein>
<name>A0A1W2E344_9HYPH</name>
<comment type="subcellular location">
    <subcellularLocation>
        <location evidence="1 9">Cell inner membrane</location>
        <topology evidence="1 9">Multi-pass membrane protein</topology>
    </subcellularLocation>
</comment>
<evidence type="ECO:0000256" key="4">
    <source>
        <dbReference type="ARBA" id="ARBA00022519"/>
    </source>
</evidence>
<evidence type="ECO:0000256" key="6">
    <source>
        <dbReference type="ARBA" id="ARBA00022989"/>
    </source>
</evidence>
<dbReference type="Proteomes" id="UP000192656">
    <property type="component" value="Unassembled WGS sequence"/>
</dbReference>
<dbReference type="AlphaFoldDB" id="A0A1W2E344"/>
<dbReference type="GO" id="GO:0005886">
    <property type="term" value="C:plasma membrane"/>
    <property type="evidence" value="ECO:0007669"/>
    <property type="project" value="UniProtKB-SubCell"/>
</dbReference>
<evidence type="ECO:0000259" key="11">
    <source>
        <dbReference type="Pfam" id="PF04290"/>
    </source>
</evidence>
<dbReference type="PANTHER" id="PTHR35011">
    <property type="entry name" value="2,3-DIKETO-L-GULONATE TRAP TRANSPORTER SMALL PERMEASE PROTEIN YIAM"/>
    <property type="match status" value="1"/>
</dbReference>
<feature type="transmembrane region" description="Helical" evidence="9">
    <location>
        <begin position="61"/>
        <end position="85"/>
    </location>
</feature>
<evidence type="ECO:0000256" key="7">
    <source>
        <dbReference type="ARBA" id="ARBA00023136"/>
    </source>
</evidence>
<keyword evidence="2 9" id="KW-0813">Transport</keyword>
<comment type="subunit">
    <text evidence="9">The complex comprises the extracytoplasmic solute receptor protein and the two transmembrane proteins.</text>
</comment>
<dbReference type="InterPro" id="IPR055348">
    <property type="entry name" value="DctQ"/>
</dbReference>
<dbReference type="OrthoDB" id="5465095at2"/>
<feature type="compositionally biased region" description="Polar residues" evidence="10">
    <location>
        <begin position="13"/>
        <end position="34"/>
    </location>
</feature>
<evidence type="ECO:0000256" key="5">
    <source>
        <dbReference type="ARBA" id="ARBA00022692"/>
    </source>
</evidence>
<dbReference type="GO" id="GO:0022857">
    <property type="term" value="F:transmembrane transporter activity"/>
    <property type="evidence" value="ECO:0007669"/>
    <property type="project" value="UniProtKB-UniRule"/>
</dbReference>
<feature type="region of interest" description="Disordered" evidence="10">
    <location>
        <begin position="1"/>
        <end position="34"/>
    </location>
</feature>
<organism evidence="12 13">
    <name type="scientific">Fulvimarina manganoxydans</name>
    <dbReference type="NCBI Taxonomy" id="937218"/>
    <lineage>
        <taxon>Bacteria</taxon>
        <taxon>Pseudomonadati</taxon>
        <taxon>Pseudomonadota</taxon>
        <taxon>Alphaproteobacteria</taxon>
        <taxon>Hyphomicrobiales</taxon>
        <taxon>Aurantimonadaceae</taxon>
        <taxon>Fulvimarina</taxon>
    </lineage>
</organism>
<evidence type="ECO:0000313" key="12">
    <source>
        <dbReference type="EMBL" id="SMD03832.1"/>
    </source>
</evidence>
<dbReference type="EMBL" id="FWXR01000020">
    <property type="protein sequence ID" value="SMD03832.1"/>
    <property type="molecule type" value="Genomic_DNA"/>
</dbReference>
<evidence type="ECO:0000313" key="13">
    <source>
        <dbReference type="Proteomes" id="UP000192656"/>
    </source>
</evidence>
<proteinExistence type="inferred from homology"/>
<comment type="similarity">
    <text evidence="8 9">Belongs to the TRAP transporter small permease family.</text>
</comment>
<reference evidence="12 13" key="1">
    <citation type="submission" date="2017-04" db="EMBL/GenBank/DDBJ databases">
        <authorList>
            <person name="Afonso C.L."/>
            <person name="Miller P.J."/>
            <person name="Scott M.A."/>
            <person name="Spackman E."/>
            <person name="Goraichik I."/>
            <person name="Dimitrov K.M."/>
            <person name="Suarez D.L."/>
            <person name="Swayne D.E."/>
        </authorList>
    </citation>
    <scope>NUCLEOTIDE SEQUENCE [LARGE SCALE GENOMIC DNA]</scope>
    <source>
        <strain evidence="12 13">CGMCC 1.10972</strain>
    </source>
</reference>
<feature type="transmembrane region" description="Helical" evidence="9">
    <location>
        <begin position="134"/>
        <end position="155"/>
    </location>
</feature>
<dbReference type="RefSeq" id="WP_084411852.1">
    <property type="nucleotide sequence ID" value="NZ_FWXR01000020.1"/>
</dbReference>
<dbReference type="GO" id="GO:0015740">
    <property type="term" value="P:C4-dicarboxylate transport"/>
    <property type="evidence" value="ECO:0007669"/>
    <property type="project" value="TreeGrafter"/>
</dbReference>
<keyword evidence="13" id="KW-1185">Reference proteome</keyword>
<evidence type="ECO:0000256" key="8">
    <source>
        <dbReference type="ARBA" id="ARBA00038436"/>
    </source>
</evidence>
<keyword evidence="4 9" id="KW-0997">Cell inner membrane</keyword>
<keyword evidence="5 9" id="KW-0812">Transmembrane</keyword>
<feature type="transmembrane region" description="Helical" evidence="9">
    <location>
        <begin position="97"/>
        <end position="113"/>
    </location>
</feature>
<keyword evidence="3" id="KW-1003">Cell membrane</keyword>
<evidence type="ECO:0000256" key="9">
    <source>
        <dbReference type="RuleBase" id="RU369079"/>
    </source>
</evidence>
<evidence type="ECO:0000256" key="2">
    <source>
        <dbReference type="ARBA" id="ARBA00022448"/>
    </source>
</evidence>
<keyword evidence="6 9" id="KW-1133">Transmembrane helix</keyword>
<gene>
    <name evidence="12" type="ORF">SAMN06297251_12036</name>
</gene>
<evidence type="ECO:0000256" key="10">
    <source>
        <dbReference type="SAM" id="MobiDB-lite"/>
    </source>
</evidence>